<accession>A0A914RAB2</accession>
<organism evidence="2 3">
    <name type="scientific">Parascaris equorum</name>
    <name type="common">Equine roundworm</name>
    <dbReference type="NCBI Taxonomy" id="6256"/>
    <lineage>
        <taxon>Eukaryota</taxon>
        <taxon>Metazoa</taxon>
        <taxon>Ecdysozoa</taxon>
        <taxon>Nematoda</taxon>
        <taxon>Chromadorea</taxon>
        <taxon>Rhabditida</taxon>
        <taxon>Spirurina</taxon>
        <taxon>Ascaridomorpha</taxon>
        <taxon>Ascaridoidea</taxon>
        <taxon>Ascarididae</taxon>
        <taxon>Parascaris</taxon>
    </lineage>
</organism>
<evidence type="ECO:0000313" key="2">
    <source>
        <dbReference type="Proteomes" id="UP000887564"/>
    </source>
</evidence>
<keyword evidence="2" id="KW-1185">Reference proteome</keyword>
<feature type="region of interest" description="Disordered" evidence="1">
    <location>
        <begin position="1"/>
        <end position="80"/>
    </location>
</feature>
<dbReference type="Proteomes" id="UP000887564">
    <property type="component" value="Unplaced"/>
</dbReference>
<dbReference type="WBParaSite" id="PEQ_0000321601-mRNA-1">
    <property type="protein sequence ID" value="PEQ_0000321601-mRNA-1"/>
    <property type="gene ID" value="PEQ_0000321601"/>
</dbReference>
<proteinExistence type="predicted"/>
<feature type="compositionally biased region" description="Polar residues" evidence="1">
    <location>
        <begin position="48"/>
        <end position="60"/>
    </location>
</feature>
<protein>
    <submittedName>
        <fullName evidence="3">Uncharacterized protein</fullName>
    </submittedName>
</protein>
<feature type="compositionally biased region" description="Basic and acidic residues" evidence="1">
    <location>
        <begin position="1"/>
        <end position="12"/>
    </location>
</feature>
<evidence type="ECO:0000256" key="1">
    <source>
        <dbReference type="SAM" id="MobiDB-lite"/>
    </source>
</evidence>
<evidence type="ECO:0000313" key="3">
    <source>
        <dbReference type="WBParaSite" id="PEQ_0000321601-mRNA-1"/>
    </source>
</evidence>
<dbReference type="AlphaFoldDB" id="A0A914RAB2"/>
<name>A0A914RAB2_PAREQ</name>
<sequence>DDIFEERRKESDSGGDQGGVEAFGEATSSVPCDERADGIRMGPGSAVLVQQRSLSTSSEKAPSMPLSRSKKTRSQETEQDTDCLQRFLKIKVCIPCSKIFTVLKCANCSICCLKPEYAFRGQRLLAGVRSFCLE</sequence>
<reference evidence="3" key="1">
    <citation type="submission" date="2022-11" db="UniProtKB">
        <authorList>
            <consortium name="WormBaseParasite"/>
        </authorList>
    </citation>
    <scope>IDENTIFICATION</scope>
</reference>